<name>H8GIH3_METAL</name>
<reference evidence="7 8" key="1">
    <citation type="journal article" date="2013" name="Genome Announc.">
        <title>Genome Sequence of the Obligate Gammaproteobacterial Methanotroph Methylomicrobium album Strain BG8.</title>
        <authorList>
            <person name="Kits K.D."/>
            <person name="Kalyuzhnaya M.G."/>
            <person name="Klotz M.G."/>
            <person name="Jetten M.S."/>
            <person name="Op den Camp H.J."/>
            <person name="Vuilleumier S."/>
            <person name="Bringel F."/>
            <person name="Dispirito A.A."/>
            <person name="Murrell J.C."/>
            <person name="Bruce D."/>
            <person name="Cheng J.F."/>
            <person name="Copeland A."/>
            <person name="Goodwin L."/>
            <person name="Hauser L."/>
            <person name="Lajus A."/>
            <person name="Land M.L."/>
            <person name="Lapidus A."/>
            <person name="Lucas S."/>
            <person name="Medigue C."/>
            <person name="Pitluck S."/>
            <person name="Woyke T."/>
            <person name="Zeytun A."/>
            <person name="Stein L.Y."/>
        </authorList>
    </citation>
    <scope>NUCLEOTIDE SEQUENCE [LARGE SCALE GENOMIC DNA]</scope>
    <source>
        <strain evidence="7 8">BG8</strain>
    </source>
</reference>
<evidence type="ECO:0000256" key="1">
    <source>
        <dbReference type="ARBA" id="ARBA00004141"/>
    </source>
</evidence>
<dbReference type="GO" id="GO:0005886">
    <property type="term" value="C:plasma membrane"/>
    <property type="evidence" value="ECO:0007669"/>
    <property type="project" value="TreeGrafter"/>
</dbReference>
<protein>
    <submittedName>
        <fullName evidence="7">Uncharacterized small membrane protein</fullName>
    </submittedName>
</protein>
<comment type="subcellular location">
    <subcellularLocation>
        <location evidence="1">Membrane</location>
        <topology evidence="1">Multi-pass membrane protein</topology>
    </subcellularLocation>
</comment>
<dbReference type="eggNOG" id="COG2363">
    <property type="taxonomic scope" value="Bacteria"/>
</dbReference>
<feature type="transmembrane region" description="Helical" evidence="6">
    <location>
        <begin position="71"/>
        <end position="95"/>
    </location>
</feature>
<dbReference type="EMBL" id="CM001475">
    <property type="protein sequence ID" value="EIC29000.1"/>
    <property type="molecule type" value="Genomic_DNA"/>
</dbReference>
<gene>
    <name evidence="7" type="ORF">Metal_1189</name>
</gene>
<evidence type="ECO:0000313" key="7">
    <source>
        <dbReference type="EMBL" id="EIC29000.1"/>
    </source>
</evidence>
<feature type="transmembrane region" description="Helical" evidence="6">
    <location>
        <begin position="39"/>
        <end position="59"/>
    </location>
</feature>
<sequence length="134" mass="14505">MQSSFLFFGALGALVGVGMGAFGAHGLKNMISPEMLTVYQTGVSYQMWHALGLIGIALIRRNEPESKLLNWAGWLMLTGIVLFSGSLYLLAIMGLKELGMVTPFGGVSFLLAWLLLAVYATKKAPASRYSSRSR</sequence>
<dbReference type="PANTHER" id="PTHR43461">
    <property type="entry name" value="TRANSMEMBRANE PROTEIN 256"/>
    <property type="match status" value="1"/>
</dbReference>
<evidence type="ECO:0000256" key="3">
    <source>
        <dbReference type="ARBA" id="ARBA00022692"/>
    </source>
</evidence>
<evidence type="ECO:0000256" key="6">
    <source>
        <dbReference type="SAM" id="Phobius"/>
    </source>
</evidence>
<evidence type="ECO:0000256" key="4">
    <source>
        <dbReference type="ARBA" id="ARBA00022989"/>
    </source>
</evidence>
<accession>H8GIH3</accession>
<dbReference type="Pfam" id="PF04241">
    <property type="entry name" value="DUF423"/>
    <property type="match status" value="1"/>
</dbReference>
<keyword evidence="5 6" id="KW-0472">Membrane</keyword>
<organism evidence="7 8">
    <name type="scientific">Methylomicrobium album BG8</name>
    <dbReference type="NCBI Taxonomy" id="686340"/>
    <lineage>
        <taxon>Bacteria</taxon>
        <taxon>Pseudomonadati</taxon>
        <taxon>Pseudomonadota</taxon>
        <taxon>Gammaproteobacteria</taxon>
        <taxon>Methylococcales</taxon>
        <taxon>Methylococcaceae</taxon>
        <taxon>Methylomicrobium</taxon>
    </lineage>
</organism>
<dbReference type="AlphaFoldDB" id="H8GIH3"/>
<evidence type="ECO:0000256" key="5">
    <source>
        <dbReference type="ARBA" id="ARBA00023136"/>
    </source>
</evidence>
<dbReference type="Proteomes" id="UP000005090">
    <property type="component" value="Chromosome"/>
</dbReference>
<dbReference type="HOGENOM" id="CLU_096548_3_3_6"/>
<keyword evidence="3 6" id="KW-0812">Transmembrane</keyword>
<evidence type="ECO:0000313" key="8">
    <source>
        <dbReference type="Proteomes" id="UP000005090"/>
    </source>
</evidence>
<evidence type="ECO:0000256" key="2">
    <source>
        <dbReference type="ARBA" id="ARBA00009694"/>
    </source>
</evidence>
<comment type="similarity">
    <text evidence="2">Belongs to the UPF0382 family.</text>
</comment>
<keyword evidence="4 6" id="KW-1133">Transmembrane helix</keyword>
<dbReference type="STRING" id="686340.Metal_1189"/>
<dbReference type="PANTHER" id="PTHR43461:SF1">
    <property type="entry name" value="TRANSMEMBRANE PROTEIN 256"/>
    <property type="match status" value="1"/>
</dbReference>
<feature type="transmembrane region" description="Helical" evidence="6">
    <location>
        <begin position="101"/>
        <end position="120"/>
    </location>
</feature>
<proteinExistence type="inferred from homology"/>
<dbReference type="InterPro" id="IPR006696">
    <property type="entry name" value="DUF423"/>
</dbReference>
<keyword evidence="8" id="KW-1185">Reference proteome</keyword>
<dbReference type="RefSeq" id="WP_005370532.1">
    <property type="nucleotide sequence ID" value="NZ_CM001475.1"/>
</dbReference>